<evidence type="ECO:0000256" key="8">
    <source>
        <dbReference type="PIRSR" id="PIRSR018455-2"/>
    </source>
</evidence>
<feature type="signal peptide" evidence="10">
    <location>
        <begin position="1"/>
        <end position="25"/>
    </location>
</feature>
<proteinExistence type="predicted"/>
<dbReference type="InterPro" id="IPR005073">
    <property type="entry name" value="Peptidase_M74"/>
</dbReference>
<dbReference type="PIRSF" id="PIRSF018455">
    <property type="entry name" value="MepA"/>
    <property type="match status" value="1"/>
</dbReference>
<dbReference type="NCBIfam" id="NF006947">
    <property type="entry name" value="PRK09429.1"/>
    <property type="match status" value="1"/>
</dbReference>
<evidence type="ECO:0000256" key="1">
    <source>
        <dbReference type="ARBA" id="ARBA00022670"/>
    </source>
</evidence>
<dbReference type="SUPFAM" id="SSF55166">
    <property type="entry name" value="Hedgehog/DD-peptidase"/>
    <property type="match status" value="1"/>
</dbReference>
<keyword evidence="2" id="KW-0479">Metal-binding</keyword>
<feature type="disulfide bond" evidence="8">
    <location>
        <begin position="55"/>
        <end position="285"/>
    </location>
</feature>
<evidence type="ECO:0000256" key="3">
    <source>
        <dbReference type="ARBA" id="ARBA00022729"/>
    </source>
</evidence>
<evidence type="ECO:0000256" key="4">
    <source>
        <dbReference type="ARBA" id="ARBA00022764"/>
    </source>
</evidence>
<evidence type="ECO:0000256" key="10">
    <source>
        <dbReference type="SAM" id="SignalP"/>
    </source>
</evidence>
<dbReference type="Proteomes" id="UP000232163">
    <property type="component" value="Unassembled WGS sequence"/>
</dbReference>
<dbReference type="GO" id="GO:0006508">
    <property type="term" value="P:proteolysis"/>
    <property type="evidence" value="ECO:0007669"/>
    <property type="project" value="UniProtKB-KW"/>
</dbReference>
<keyword evidence="7" id="KW-0482">Metalloprotease</keyword>
<keyword evidence="4" id="KW-0574">Periplasm</keyword>
<evidence type="ECO:0000256" key="9">
    <source>
        <dbReference type="SAM" id="MobiDB-lite"/>
    </source>
</evidence>
<evidence type="ECO:0000256" key="6">
    <source>
        <dbReference type="ARBA" id="ARBA00022833"/>
    </source>
</evidence>
<feature type="disulfide bond" evidence="8">
    <location>
        <begin position="229"/>
        <end position="236"/>
    </location>
</feature>
<accession>A0A2N9VTB2</accession>
<keyword evidence="6" id="KW-0862">Zinc</keyword>
<dbReference type="GO" id="GO:0008237">
    <property type="term" value="F:metallopeptidase activity"/>
    <property type="evidence" value="ECO:0007669"/>
    <property type="project" value="UniProtKB-KW"/>
</dbReference>
<keyword evidence="3 10" id="KW-0732">Signal</keyword>
<dbReference type="OrthoDB" id="1467367at2"/>
<evidence type="ECO:0000313" key="11">
    <source>
        <dbReference type="EMBL" id="PIO42730.1"/>
    </source>
</evidence>
<feature type="disulfide bond" evidence="8">
    <location>
        <begin position="200"/>
        <end position="248"/>
    </location>
</feature>
<protein>
    <submittedName>
        <fullName evidence="11">Penicillin-insensitive murein endopeptidase</fullName>
    </submittedName>
</protein>
<gene>
    <name evidence="11" type="ORF">B5P45_19900</name>
</gene>
<keyword evidence="12" id="KW-1185">Reference proteome</keyword>
<dbReference type="EMBL" id="MZMT01000049">
    <property type="protein sequence ID" value="PIO42730.1"/>
    <property type="molecule type" value="Genomic_DNA"/>
</dbReference>
<sequence length="339" mass="36832">MIPKTLLRLALGALIAFTSTFEAIAEDGPAKQLFGAQTLPTVSAPQSAGFYAKGCLAGGVALPVDGPAWQVMRLSRNRRWGHPRMIALLERLARDAAAKDGWPGLLVGDISQPRGGPMLTGHASHQVGLDADIWLTPMPKHRFTDEEREKVSAASMLKGDTLYVDPDKWTPARTALLKRAASYPEVERIFVHPGIKKKLCDSVQGDRSWMAKIRPYWGHYYHFHVRIKCQPGSPNCKPQEPIGADDGCGKSLAWWFTDEPWKKAPEPAKPVKPKVMMLSDLPKLCVQILNAPGPKSVDEVTFGVGTKGAQPAAADVPATAYAPEGNDVPEDVPVPGQKP</sequence>
<feature type="compositionally biased region" description="Low complexity" evidence="9">
    <location>
        <begin position="312"/>
        <end position="323"/>
    </location>
</feature>
<dbReference type="Pfam" id="PF03411">
    <property type="entry name" value="Peptidase_M74"/>
    <property type="match status" value="1"/>
</dbReference>
<comment type="caution">
    <text evidence="11">The sequence shown here is derived from an EMBL/GenBank/DDBJ whole genome shotgun (WGS) entry which is preliminary data.</text>
</comment>
<organism evidence="11 12">
    <name type="scientific">Phyllobacterium zundukense</name>
    <dbReference type="NCBI Taxonomy" id="1867719"/>
    <lineage>
        <taxon>Bacteria</taxon>
        <taxon>Pseudomonadati</taxon>
        <taxon>Pseudomonadota</taxon>
        <taxon>Alphaproteobacteria</taxon>
        <taxon>Hyphomicrobiales</taxon>
        <taxon>Phyllobacteriaceae</taxon>
        <taxon>Phyllobacterium</taxon>
    </lineage>
</organism>
<name>A0A2N9VTB2_9HYPH</name>
<evidence type="ECO:0000256" key="5">
    <source>
        <dbReference type="ARBA" id="ARBA00022801"/>
    </source>
</evidence>
<reference evidence="11 12" key="1">
    <citation type="journal article" date="2017" name="Int J Environ Stud">
        <title>Does the Miocene-Pliocene relict legume Oxytropis triphylla form nitrogen-fixing nodules with a combination of bacterial strains?</title>
        <authorList>
            <person name="Safronova V."/>
            <person name="Belimov A."/>
            <person name="Sazanova A."/>
            <person name="Kuznetsova I."/>
            <person name="Popova J."/>
            <person name="Andronov E."/>
            <person name="Verkhozina A."/>
            <person name="Tikhonovich I."/>
        </authorList>
    </citation>
    <scope>NUCLEOTIDE SEQUENCE [LARGE SCALE GENOMIC DNA]</scope>
    <source>
        <strain evidence="11 12">Tri-38</strain>
    </source>
</reference>
<evidence type="ECO:0000313" key="12">
    <source>
        <dbReference type="Proteomes" id="UP000232163"/>
    </source>
</evidence>
<dbReference type="KEGG" id="pht:BLM14_18185"/>
<feature type="region of interest" description="Disordered" evidence="9">
    <location>
        <begin position="312"/>
        <end position="339"/>
    </location>
</feature>
<dbReference type="GO" id="GO:0046872">
    <property type="term" value="F:metal ion binding"/>
    <property type="evidence" value="ECO:0007669"/>
    <property type="project" value="UniProtKB-KW"/>
</dbReference>
<keyword evidence="5" id="KW-0378">Hydrolase</keyword>
<feature type="chain" id="PRO_5014964660" evidence="10">
    <location>
        <begin position="26"/>
        <end position="339"/>
    </location>
</feature>
<dbReference type="Gene3D" id="3.30.1380.10">
    <property type="match status" value="1"/>
</dbReference>
<evidence type="ECO:0000256" key="2">
    <source>
        <dbReference type="ARBA" id="ARBA00022723"/>
    </source>
</evidence>
<evidence type="ECO:0000256" key="7">
    <source>
        <dbReference type="ARBA" id="ARBA00023049"/>
    </source>
</evidence>
<dbReference type="RefSeq" id="WP_100000723.1">
    <property type="nucleotide sequence ID" value="NZ_CP017940.1"/>
</dbReference>
<dbReference type="GO" id="GO:0030288">
    <property type="term" value="C:outer membrane-bounded periplasmic space"/>
    <property type="evidence" value="ECO:0007669"/>
    <property type="project" value="InterPro"/>
</dbReference>
<dbReference type="AlphaFoldDB" id="A0A2N9VTB2"/>
<dbReference type="InterPro" id="IPR009045">
    <property type="entry name" value="Zn_M74/Hedgehog-like"/>
</dbReference>
<keyword evidence="8" id="KW-1015">Disulfide bond</keyword>
<keyword evidence="1" id="KW-0645">Protease</keyword>
<dbReference type="GO" id="GO:0004252">
    <property type="term" value="F:serine-type endopeptidase activity"/>
    <property type="evidence" value="ECO:0007669"/>
    <property type="project" value="InterPro"/>
</dbReference>